<evidence type="ECO:0008006" key="3">
    <source>
        <dbReference type="Google" id="ProtNLM"/>
    </source>
</evidence>
<dbReference type="Proteomes" id="UP001597138">
    <property type="component" value="Unassembled WGS sequence"/>
</dbReference>
<evidence type="ECO:0000313" key="2">
    <source>
        <dbReference type="Proteomes" id="UP001597138"/>
    </source>
</evidence>
<gene>
    <name evidence="1" type="ORF">ACFSC2_19050</name>
</gene>
<dbReference type="RefSeq" id="WP_379813974.1">
    <property type="nucleotide sequence ID" value="NZ_JBHUDZ010000017.1"/>
</dbReference>
<accession>A0ABW4HH20</accession>
<name>A0ABW4HH20_9FLAO</name>
<keyword evidence="2" id="KW-1185">Reference proteome</keyword>
<reference evidence="2" key="1">
    <citation type="journal article" date="2019" name="Int. J. Syst. Evol. Microbiol.">
        <title>The Global Catalogue of Microorganisms (GCM) 10K type strain sequencing project: providing services to taxonomists for standard genome sequencing and annotation.</title>
        <authorList>
            <consortium name="The Broad Institute Genomics Platform"/>
            <consortium name="The Broad Institute Genome Sequencing Center for Infectious Disease"/>
            <person name="Wu L."/>
            <person name="Ma J."/>
        </authorList>
    </citation>
    <scope>NUCLEOTIDE SEQUENCE [LARGE SCALE GENOMIC DNA]</scope>
    <source>
        <strain evidence="2">CCUG 70865</strain>
    </source>
</reference>
<evidence type="ECO:0000313" key="1">
    <source>
        <dbReference type="EMBL" id="MFD1604844.1"/>
    </source>
</evidence>
<comment type="caution">
    <text evidence="1">The sequence shown here is derived from an EMBL/GenBank/DDBJ whole genome shotgun (WGS) entry which is preliminary data.</text>
</comment>
<sequence>MIRQQKILNNIILVLFLSNYGYAQTFDYSKLKNNPIKFINHELSYVKNSKAYDILPAFGMAKEVHKSSLIDIKINESPPIFHICNDSIQENQFNNVTEYLLYAKNKINLDSLFANAINSSTKYKIYIRFEDYYTFTFNSRKFAVFRVTERRFFSNVLYYHLILLELKNDRVVESFAFIDCPEVTLSCFGDFNFDGNLDFIDWRKKERKISLYSLRGNKFVKERQYIEVRPTKSEQNYESHYDDLFNYSLIDKKNTKWFYSF</sequence>
<organism evidence="1 2">
    <name type="scientific">Flavobacterium artemisiae</name>
    <dbReference type="NCBI Taxonomy" id="2126556"/>
    <lineage>
        <taxon>Bacteria</taxon>
        <taxon>Pseudomonadati</taxon>
        <taxon>Bacteroidota</taxon>
        <taxon>Flavobacteriia</taxon>
        <taxon>Flavobacteriales</taxon>
        <taxon>Flavobacteriaceae</taxon>
        <taxon>Flavobacterium</taxon>
    </lineage>
</organism>
<proteinExistence type="predicted"/>
<dbReference type="EMBL" id="JBHUDZ010000017">
    <property type="protein sequence ID" value="MFD1604844.1"/>
    <property type="molecule type" value="Genomic_DNA"/>
</dbReference>
<protein>
    <recommendedName>
        <fullName evidence="3">VCBS repeat-containing protein</fullName>
    </recommendedName>
</protein>